<keyword evidence="3 5" id="KW-1133">Transmembrane helix</keyword>
<dbReference type="Gene3D" id="1.20.1250.20">
    <property type="entry name" value="MFS general substrate transporter like domains"/>
    <property type="match status" value="2"/>
</dbReference>
<reference evidence="6 7" key="1">
    <citation type="journal article" date="2022" name="Allergy">
        <title>Genome assembly and annotation of Periplaneta americana reveal a comprehensive cockroach allergen profile.</title>
        <authorList>
            <person name="Wang L."/>
            <person name="Xiong Q."/>
            <person name="Saelim N."/>
            <person name="Wang L."/>
            <person name="Nong W."/>
            <person name="Wan A.T."/>
            <person name="Shi M."/>
            <person name="Liu X."/>
            <person name="Cao Q."/>
            <person name="Hui J.H.L."/>
            <person name="Sookrung N."/>
            <person name="Leung T.F."/>
            <person name="Tungtrongchitr A."/>
            <person name="Tsui S.K.W."/>
        </authorList>
    </citation>
    <scope>NUCLEOTIDE SEQUENCE [LARGE SCALE GENOMIC DNA]</scope>
    <source>
        <strain evidence="6">PWHHKU_190912</strain>
    </source>
</reference>
<evidence type="ECO:0000256" key="4">
    <source>
        <dbReference type="ARBA" id="ARBA00023136"/>
    </source>
</evidence>
<feature type="transmembrane region" description="Helical" evidence="5">
    <location>
        <begin position="346"/>
        <end position="364"/>
    </location>
</feature>
<proteinExistence type="predicted"/>
<dbReference type="InterPro" id="IPR036259">
    <property type="entry name" value="MFS_trans_sf"/>
</dbReference>
<comment type="caution">
    <text evidence="6">The sequence shown here is derived from an EMBL/GenBank/DDBJ whole genome shotgun (WGS) entry which is preliminary data.</text>
</comment>
<feature type="transmembrane region" description="Helical" evidence="5">
    <location>
        <begin position="411"/>
        <end position="429"/>
    </location>
</feature>
<evidence type="ECO:0000313" key="7">
    <source>
        <dbReference type="Proteomes" id="UP001148838"/>
    </source>
</evidence>
<feature type="transmembrane region" description="Helical" evidence="5">
    <location>
        <begin position="370"/>
        <end position="391"/>
    </location>
</feature>
<keyword evidence="7" id="KW-1185">Reference proteome</keyword>
<dbReference type="PANTHER" id="PTHR24064">
    <property type="entry name" value="SOLUTE CARRIER FAMILY 22 MEMBER"/>
    <property type="match status" value="1"/>
</dbReference>
<dbReference type="SUPFAM" id="SSF103473">
    <property type="entry name" value="MFS general substrate transporter"/>
    <property type="match status" value="1"/>
</dbReference>
<evidence type="ECO:0000256" key="5">
    <source>
        <dbReference type="SAM" id="Phobius"/>
    </source>
</evidence>
<protein>
    <recommendedName>
        <fullName evidence="8">Major facilitator superfamily (MFS) profile domain-containing protein</fullName>
    </recommendedName>
</protein>
<comment type="subcellular location">
    <subcellularLocation>
        <location evidence="1">Membrane</location>
        <topology evidence="1">Multi-pass membrane protein</topology>
    </subcellularLocation>
</comment>
<keyword evidence="4 5" id="KW-0472">Membrane</keyword>
<evidence type="ECO:0000256" key="2">
    <source>
        <dbReference type="ARBA" id="ARBA00022692"/>
    </source>
</evidence>
<sequence length="505" mass="56272">MSEKVEMKQLEDGSEGDNPLNFLMDCVGADGKFQSRFNYTYNMGFMMINGMSALTLILALTSQEHWCHVPGRSDTNLTLTQWKELTVPRVQQEKDEASFSKCNMFNFSLPLDIAYLQKGWNESHAEIVPCHHGWDYDTTWYTQTVTSQEDWVCDKELYVPNTLLFAKVGEVLGEMFIGQMGDAIGRRPVMFLGVLLLVLGRCVAVFSAGIYTLFLAANVVSSLPAGVIFQSPLIIGMEISSVQKRAHIALLQCVGWTAGICLTPMVAWATGGRWKVFTILSSVPCALIFLAYKALVLVMNFTIILCVASMSGNPFLNMFLQSLVEFPGFLAGRFICDRFGRRWSQAGAYCVAAVLLFICTLTAAEQHLTQLLIVLILFIKFCFTVGAYCAYLQCMEIYPTCLRQTGTSLGVLLATSISTVGPYIVYLGATVDVRYPYAILVLMCFLAMICGTLLPETLNQKLPIPLKTLHTSVKTRSTGASRRGKQKRITDLRTDRYNYLLLSDF</sequence>
<evidence type="ECO:0000256" key="1">
    <source>
        <dbReference type="ARBA" id="ARBA00004141"/>
    </source>
</evidence>
<keyword evidence="2 5" id="KW-0812">Transmembrane</keyword>
<feature type="transmembrane region" description="Helical" evidence="5">
    <location>
        <begin position="189"/>
        <end position="208"/>
    </location>
</feature>
<feature type="transmembrane region" description="Helical" evidence="5">
    <location>
        <begin position="248"/>
        <end position="269"/>
    </location>
</feature>
<evidence type="ECO:0008006" key="8">
    <source>
        <dbReference type="Google" id="ProtNLM"/>
    </source>
</evidence>
<dbReference type="Pfam" id="PF00083">
    <property type="entry name" value="Sugar_tr"/>
    <property type="match status" value="2"/>
</dbReference>
<gene>
    <name evidence="6" type="ORF">ANN_20993</name>
</gene>
<name>A0ABQ8SE60_PERAM</name>
<dbReference type="Proteomes" id="UP001148838">
    <property type="component" value="Unassembled WGS sequence"/>
</dbReference>
<evidence type="ECO:0000256" key="3">
    <source>
        <dbReference type="ARBA" id="ARBA00022989"/>
    </source>
</evidence>
<dbReference type="InterPro" id="IPR005828">
    <property type="entry name" value="MFS_sugar_transport-like"/>
</dbReference>
<organism evidence="6 7">
    <name type="scientific">Periplaneta americana</name>
    <name type="common">American cockroach</name>
    <name type="synonym">Blatta americana</name>
    <dbReference type="NCBI Taxonomy" id="6978"/>
    <lineage>
        <taxon>Eukaryota</taxon>
        <taxon>Metazoa</taxon>
        <taxon>Ecdysozoa</taxon>
        <taxon>Arthropoda</taxon>
        <taxon>Hexapoda</taxon>
        <taxon>Insecta</taxon>
        <taxon>Pterygota</taxon>
        <taxon>Neoptera</taxon>
        <taxon>Polyneoptera</taxon>
        <taxon>Dictyoptera</taxon>
        <taxon>Blattodea</taxon>
        <taxon>Blattoidea</taxon>
        <taxon>Blattidae</taxon>
        <taxon>Blattinae</taxon>
        <taxon>Periplaneta</taxon>
    </lineage>
</organism>
<evidence type="ECO:0000313" key="6">
    <source>
        <dbReference type="EMBL" id="KAJ4432374.1"/>
    </source>
</evidence>
<feature type="transmembrane region" description="Helical" evidence="5">
    <location>
        <begin position="289"/>
        <end position="308"/>
    </location>
</feature>
<dbReference type="EMBL" id="JAJSOF020000029">
    <property type="protein sequence ID" value="KAJ4432374.1"/>
    <property type="molecule type" value="Genomic_DNA"/>
</dbReference>
<feature type="transmembrane region" description="Helical" evidence="5">
    <location>
        <begin position="214"/>
        <end position="236"/>
    </location>
</feature>
<feature type="transmembrane region" description="Helical" evidence="5">
    <location>
        <begin position="435"/>
        <end position="454"/>
    </location>
</feature>
<accession>A0ABQ8SE60</accession>